<dbReference type="PANTHER" id="PTHR33240:SF8">
    <property type="entry name" value="OS03G0439900 PROTEIN"/>
    <property type="match status" value="1"/>
</dbReference>
<dbReference type="AlphaFoldDB" id="A0A1S4A370"/>
<dbReference type="KEGG" id="nta:107793222"/>
<dbReference type="PANTHER" id="PTHR33240">
    <property type="entry name" value="OS08G0508500 PROTEIN"/>
    <property type="match status" value="1"/>
</dbReference>
<organism evidence="1">
    <name type="scientific">Nicotiana tabacum</name>
    <name type="common">Common tobacco</name>
    <dbReference type="NCBI Taxonomy" id="4097"/>
    <lineage>
        <taxon>Eukaryota</taxon>
        <taxon>Viridiplantae</taxon>
        <taxon>Streptophyta</taxon>
        <taxon>Embryophyta</taxon>
        <taxon>Tracheophyta</taxon>
        <taxon>Spermatophyta</taxon>
        <taxon>Magnoliopsida</taxon>
        <taxon>eudicotyledons</taxon>
        <taxon>Gunneridae</taxon>
        <taxon>Pentapetalae</taxon>
        <taxon>asterids</taxon>
        <taxon>lamiids</taxon>
        <taxon>Solanales</taxon>
        <taxon>Solanaceae</taxon>
        <taxon>Nicotianoideae</taxon>
        <taxon>Nicotianeae</taxon>
        <taxon>Nicotiana</taxon>
    </lineage>
</organism>
<sequence>MADKFVAAHAGAKKAEARVNDIFVVKQSLGEGLGDFLARFNRLRMTLPNMSEEIVYDLEKLGPKLKWPPKMRSDLNTRKSDALCEFYQERGHKMEDCIVLRQEVENMLRQGHLKKLLSDKGRTNFARGHEHHGPPKPPSLARTINLIIDDDASINIVKFTTTHKLKRSITREQYDKLEESIIFDKSKANGLDFPHNDALVVTLQVLDTDVKCIMIDDGSGACIIHPRVLT</sequence>
<name>A0A1S4A370_TOBAC</name>
<proteinExistence type="predicted"/>
<evidence type="ECO:0000313" key="1">
    <source>
        <dbReference type="RefSeq" id="XP_016471016.1"/>
    </source>
</evidence>
<gene>
    <name evidence="1" type="primary">LOC107793222</name>
</gene>
<protein>
    <recommendedName>
        <fullName evidence="2">Retrotransposon gag domain-containing protein</fullName>
    </recommendedName>
</protein>
<evidence type="ECO:0008006" key="2">
    <source>
        <dbReference type="Google" id="ProtNLM"/>
    </source>
</evidence>
<reference evidence="1" key="1">
    <citation type="submission" date="2025-08" db="UniProtKB">
        <authorList>
            <consortium name="RefSeq"/>
        </authorList>
    </citation>
    <scope>IDENTIFICATION</scope>
</reference>
<dbReference type="OrthoDB" id="1752268at2759"/>
<dbReference type="PaxDb" id="4097-A0A1S4A370"/>
<dbReference type="RefSeq" id="XP_016471016.1">
    <property type="nucleotide sequence ID" value="XM_016615530.1"/>
</dbReference>
<accession>A0A1S4A370</accession>